<dbReference type="AlphaFoldDB" id="A0A2S0NJY6"/>
<sequence>MNNFMHHNLLVEVTNNGTGVENLPWWSILIFIAVVLIALVFIPWTKIKTKIDDRKQKKTETKQLQPPSKNAHSAFFGIYNWFGKKQAMRLQRTVYVQELEDACELCRPFENKVLSLEDDDKIMTMKQAIEQGYHHLGCHHIDVDYFVDLTEIKPNQWTDEHKQFRRNLVLKQFKIEDELRDLKYQLDNRKIISKQKENDLIKKIGTKEKELVKFIEGNNLQRNKAREQYNLSDIQKFT</sequence>
<accession>A0A2S0NJY6</accession>
<proteinExistence type="predicted"/>
<dbReference type="RefSeq" id="WP_303662645.1">
    <property type="nucleotide sequence ID" value="NZ_CP027019.1"/>
</dbReference>
<feature type="transmembrane region" description="Helical" evidence="1">
    <location>
        <begin position="25"/>
        <end position="45"/>
    </location>
</feature>
<keyword evidence="1" id="KW-0472">Membrane</keyword>
<name>A0A2S0NJY6_9MOLU</name>
<evidence type="ECO:0000313" key="3">
    <source>
        <dbReference type="Proteomes" id="UP000239250"/>
    </source>
</evidence>
<reference evidence="3" key="1">
    <citation type="submission" date="2018-02" db="EMBL/GenBank/DDBJ databases">
        <title>Firefly genomes illuminate parallel origins of bioluminescence in beetles.</title>
        <authorList>
            <person name="Fallon T.R."/>
            <person name="Lower S.E.S."/>
            <person name="Behringer M."/>
            <person name="Weng J.-K."/>
        </authorList>
    </citation>
    <scope>NUCLEOTIDE SEQUENCE [LARGE SCALE GENOMIC DNA]</scope>
</reference>
<dbReference type="Proteomes" id="UP000239250">
    <property type="component" value="Chromosome"/>
</dbReference>
<evidence type="ECO:0000256" key="1">
    <source>
        <dbReference type="SAM" id="Phobius"/>
    </source>
</evidence>
<evidence type="ECO:0000313" key="2">
    <source>
        <dbReference type="EMBL" id="AVP49319.1"/>
    </source>
</evidence>
<dbReference type="EMBL" id="CP027019">
    <property type="protein sequence ID" value="AVP49319.1"/>
    <property type="molecule type" value="Genomic_DNA"/>
</dbReference>
<keyword evidence="1" id="KW-1133">Transmembrane helix</keyword>
<organism evidence="2 3">
    <name type="scientific">Williamsoniiplasma luminosum</name>
    <dbReference type="NCBI Taxonomy" id="214888"/>
    <lineage>
        <taxon>Bacteria</taxon>
        <taxon>Bacillati</taxon>
        <taxon>Mycoplasmatota</taxon>
        <taxon>Mollicutes</taxon>
        <taxon>Entomoplasmatales</taxon>
        <taxon>Williamsoniiplasma</taxon>
    </lineage>
</organism>
<protein>
    <submittedName>
        <fullName evidence="2">Uncharacterized protein</fullName>
    </submittedName>
</protein>
<keyword evidence="1" id="KW-0812">Transmembrane</keyword>
<gene>
    <name evidence="2" type="ORF">C5T88_01855</name>
</gene>